<organism evidence="1">
    <name type="scientific">Arundo donax</name>
    <name type="common">Giant reed</name>
    <name type="synonym">Donax arundinaceus</name>
    <dbReference type="NCBI Taxonomy" id="35708"/>
    <lineage>
        <taxon>Eukaryota</taxon>
        <taxon>Viridiplantae</taxon>
        <taxon>Streptophyta</taxon>
        <taxon>Embryophyta</taxon>
        <taxon>Tracheophyta</taxon>
        <taxon>Spermatophyta</taxon>
        <taxon>Magnoliopsida</taxon>
        <taxon>Liliopsida</taxon>
        <taxon>Poales</taxon>
        <taxon>Poaceae</taxon>
        <taxon>PACMAD clade</taxon>
        <taxon>Arundinoideae</taxon>
        <taxon>Arundineae</taxon>
        <taxon>Arundo</taxon>
    </lineage>
</organism>
<sequence>MLYGYDVLFASSHRPHSHIILAVASTEAEMVLIAFVWITCRAFCGISDHVPFNISAQFCP</sequence>
<name>A0A0A8YHS8_ARUDO</name>
<proteinExistence type="predicted"/>
<dbReference type="EMBL" id="GBRH01275678">
    <property type="protein sequence ID" value="JAD22217.1"/>
    <property type="molecule type" value="Transcribed_RNA"/>
</dbReference>
<protein>
    <submittedName>
        <fullName evidence="1">Uncharacterized protein</fullName>
    </submittedName>
</protein>
<reference evidence="1" key="2">
    <citation type="journal article" date="2015" name="Data Brief">
        <title>Shoot transcriptome of the giant reed, Arundo donax.</title>
        <authorList>
            <person name="Barrero R.A."/>
            <person name="Guerrero F.D."/>
            <person name="Moolhuijzen P."/>
            <person name="Goolsby J.A."/>
            <person name="Tidwell J."/>
            <person name="Bellgard S.E."/>
            <person name="Bellgard M.I."/>
        </authorList>
    </citation>
    <scope>NUCLEOTIDE SEQUENCE</scope>
    <source>
        <tissue evidence="1">Shoot tissue taken approximately 20 cm above the soil surface</tissue>
    </source>
</reference>
<accession>A0A0A8YHS8</accession>
<evidence type="ECO:0000313" key="1">
    <source>
        <dbReference type="EMBL" id="JAD22217.1"/>
    </source>
</evidence>
<reference evidence="1" key="1">
    <citation type="submission" date="2014-09" db="EMBL/GenBank/DDBJ databases">
        <authorList>
            <person name="Magalhaes I.L.F."/>
            <person name="Oliveira U."/>
            <person name="Santos F.R."/>
            <person name="Vidigal T.H.D.A."/>
            <person name="Brescovit A.D."/>
            <person name="Santos A.J."/>
        </authorList>
    </citation>
    <scope>NUCLEOTIDE SEQUENCE</scope>
    <source>
        <tissue evidence="1">Shoot tissue taken approximately 20 cm above the soil surface</tissue>
    </source>
</reference>
<dbReference type="AlphaFoldDB" id="A0A0A8YHS8"/>